<dbReference type="Proteomes" id="UP001576780">
    <property type="component" value="Unassembled WGS sequence"/>
</dbReference>
<proteinExistence type="inferred from homology"/>
<dbReference type="SUPFAM" id="SSF53850">
    <property type="entry name" value="Periplasmic binding protein-like II"/>
    <property type="match status" value="2"/>
</dbReference>
<accession>A0ABV4WQH9</accession>
<dbReference type="InterPro" id="IPR005669">
    <property type="entry name" value="Thiosulph/SO4-bd"/>
</dbReference>
<keyword evidence="7" id="KW-1185">Reference proteome</keyword>
<evidence type="ECO:0000313" key="7">
    <source>
        <dbReference type="Proteomes" id="UP001576780"/>
    </source>
</evidence>
<gene>
    <name evidence="6" type="ORF">ACE1CA_22740</name>
</gene>
<evidence type="ECO:0000256" key="1">
    <source>
        <dbReference type="ARBA" id="ARBA00004418"/>
    </source>
</evidence>
<keyword evidence="4" id="KW-0732">Signal</keyword>
<comment type="similarity">
    <text evidence="2">Belongs to the prokaryotic sulfate-binding protein family.</text>
</comment>
<evidence type="ECO:0000313" key="6">
    <source>
        <dbReference type="EMBL" id="MFB2837355.1"/>
    </source>
</evidence>
<evidence type="ECO:0000256" key="4">
    <source>
        <dbReference type="ARBA" id="ARBA00022729"/>
    </source>
</evidence>
<dbReference type="Gene3D" id="3.40.190.10">
    <property type="entry name" value="Periplasmic binding protein-like II"/>
    <property type="match status" value="2"/>
</dbReference>
<dbReference type="Pfam" id="PF13531">
    <property type="entry name" value="SBP_bac_11"/>
    <property type="match status" value="1"/>
</dbReference>
<dbReference type="RefSeq" id="WP_413279706.1">
    <property type="nucleotide sequence ID" value="NZ_JBHFNT010000207.1"/>
</dbReference>
<comment type="caution">
    <text evidence="6">The sequence shown here is derived from an EMBL/GenBank/DDBJ whole genome shotgun (WGS) entry which is preliminary data.</text>
</comment>
<keyword evidence="3" id="KW-0813">Transport</keyword>
<dbReference type="PANTHER" id="PTHR30368">
    <property type="entry name" value="SULFATE-BINDING PROTEIN"/>
    <property type="match status" value="1"/>
</dbReference>
<evidence type="ECO:0000256" key="3">
    <source>
        <dbReference type="ARBA" id="ARBA00022448"/>
    </source>
</evidence>
<name>A0ABV4WQH9_9CYAN</name>
<organism evidence="6 7">
    <name type="scientific">Floridaenema evergladense BLCC-F167</name>
    <dbReference type="NCBI Taxonomy" id="3153639"/>
    <lineage>
        <taxon>Bacteria</taxon>
        <taxon>Bacillati</taxon>
        <taxon>Cyanobacteriota</taxon>
        <taxon>Cyanophyceae</taxon>
        <taxon>Oscillatoriophycideae</taxon>
        <taxon>Aerosakkonematales</taxon>
        <taxon>Aerosakkonemataceae</taxon>
        <taxon>Floridanema</taxon>
        <taxon>Floridanema evergladense</taxon>
    </lineage>
</organism>
<dbReference type="PANTHER" id="PTHR30368:SF2">
    <property type="entry name" value="SULFATE-BINDING PROTEIN"/>
    <property type="match status" value="1"/>
</dbReference>
<protein>
    <submittedName>
        <fullName evidence="6">Extracellular solute-binding protein</fullName>
    </submittedName>
</protein>
<comment type="subcellular location">
    <subcellularLocation>
        <location evidence="1">Periplasm</location>
    </subcellularLocation>
</comment>
<dbReference type="EMBL" id="JBHFNT010000207">
    <property type="protein sequence ID" value="MFB2837355.1"/>
    <property type="molecule type" value="Genomic_DNA"/>
</dbReference>
<evidence type="ECO:0000256" key="5">
    <source>
        <dbReference type="ARBA" id="ARBA00022764"/>
    </source>
</evidence>
<reference evidence="6 7" key="1">
    <citation type="submission" date="2024-09" db="EMBL/GenBank/DDBJ databases">
        <title>Floridaenema gen nov. (Aerosakkonemataceae, Aerosakkonematales ord. nov., Cyanobacteria) from benthic tropical and subtropical fresh waters, with the description of four new species.</title>
        <authorList>
            <person name="Moretto J.A."/>
            <person name="Berthold D.E."/>
            <person name="Lefler F.W."/>
            <person name="Huang I.-S."/>
            <person name="Laughinghouse H. IV."/>
        </authorList>
    </citation>
    <scope>NUCLEOTIDE SEQUENCE [LARGE SCALE GENOMIC DNA]</scope>
    <source>
        <strain evidence="6 7">BLCC-F167</strain>
    </source>
</reference>
<evidence type="ECO:0000256" key="2">
    <source>
        <dbReference type="ARBA" id="ARBA00006099"/>
    </source>
</evidence>
<keyword evidence="5" id="KW-0574">Periplasm</keyword>
<sequence>MVITWGITSCSREQQKQNQVSIDGGAVGYAIHQAIAACSGSNANTAPKPDVNLNLVSYSVTQAAYEQIVPKFVEKWKKEQNQNVTINQSFGGSGSQARAVIDAKAQKFTTKVYKNVPLLASNAREASELFFNQGKGDVLLNYEDEVILAQQNGNKLPYIVPDVNISIDNPIAVVDKNVDRHGTRKVAEAFVDFLYSTEAQQEFAKLGYRPVNPSVVAEVSQNYPQIKTLFTVQDLGGWDIVQNRFFAEGAIFDKIQVASKF</sequence>